<evidence type="ECO:0000313" key="1">
    <source>
        <dbReference type="EMBL" id="KAA6381530.1"/>
    </source>
</evidence>
<gene>
    <name evidence="1" type="ORF">EZS28_022944</name>
</gene>
<dbReference type="Proteomes" id="UP000324800">
    <property type="component" value="Unassembled WGS sequence"/>
</dbReference>
<accession>A0A5J4VG32</accession>
<comment type="caution">
    <text evidence="1">The sequence shown here is derived from an EMBL/GenBank/DDBJ whole genome shotgun (WGS) entry which is preliminary data.</text>
</comment>
<reference evidence="1 2" key="1">
    <citation type="submission" date="2019-03" db="EMBL/GenBank/DDBJ databases">
        <title>Single cell metagenomics reveals metabolic interactions within the superorganism composed of flagellate Streblomastix strix and complex community of Bacteroidetes bacteria on its surface.</title>
        <authorList>
            <person name="Treitli S.C."/>
            <person name="Kolisko M."/>
            <person name="Husnik F."/>
            <person name="Keeling P."/>
            <person name="Hampl V."/>
        </authorList>
    </citation>
    <scope>NUCLEOTIDE SEQUENCE [LARGE SCALE GENOMIC DNA]</scope>
    <source>
        <strain evidence="1">ST1C</strain>
    </source>
</reference>
<organism evidence="1 2">
    <name type="scientific">Streblomastix strix</name>
    <dbReference type="NCBI Taxonomy" id="222440"/>
    <lineage>
        <taxon>Eukaryota</taxon>
        <taxon>Metamonada</taxon>
        <taxon>Preaxostyla</taxon>
        <taxon>Oxymonadida</taxon>
        <taxon>Streblomastigidae</taxon>
        <taxon>Streblomastix</taxon>
    </lineage>
</organism>
<sequence>MPDAGSLELEQQLKDLIENNDFGVMIRGDLSGMTKTDLLTLDELMHSAAYKQFEKKKQDVGTINGFAFVYFWKKEEAEALLEKKLIV</sequence>
<proteinExistence type="predicted"/>
<name>A0A5J4VG32_9EUKA</name>
<dbReference type="EMBL" id="SNRW01007276">
    <property type="protein sequence ID" value="KAA6381530.1"/>
    <property type="molecule type" value="Genomic_DNA"/>
</dbReference>
<protein>
    <submittedName>
        <fullName evidence="1">Uncharacterized protein</fullName>
    </submittedName>
</protein>
<evidence type="ECO:0000313" key="2">
    <source>
        <dbReference type="Proteomes" id="UP000324800"/>
    </source>
</evidence>
<dbReference type="AlphaFoldDB" id="A0A5J4VG32"/>